<dbReference type="Proteomes" id="UP000001357">
    <property type="component" value="Unassembled WGS sequence"/>
</dbReference>
<dbReference type="PANTHER" id="PTHR14885">
    <property type="entry name" value="CILIA- AND FLAGELLA-ASSOCIATED PROTEIN 43-RELATED"/>
    <property type="match status" value="1"/>
</dbReference>
<evidence type="ECO:0000313" key="11">
    <source>
        <dbReference type="Proteomes" id="UP000001357"/>
    </source>
</evidence>
<reference evidence="10 11" key="1">
    <citation type="journal article" date="2008" name="Nature">
        <title>The genome of the choanoflagellate Monosiga brevicollis and the origin of metazoans.</title>
        <authorList>
            <consortium name="JGI Sequencing"/>
            <person name="King N."/>
            <person name="Westbrook M.J."/>
            <person name="Young S.L."/>
            <person name="Kuo A."/>
            <person name="Abedin M."/>
            <person name="Chapman J."/>
            <person name="Fairclough S."/>
            <person name="Hellsten U."/>
            <person name="Isogai Y."/>
            <person name="Letunic I."/>
            <person name="Marr M."/>
            <person name="Pincus D."/>
            <person name="Putnam N."/>
            <person name="Rokas A."/>
            <person name="Wright K.J."/>
            <person name="Zuzow R."/>
            <person name="Dirks W."/>
            <person name="Good M."/>
            <person name="Goodstein D."/>
            <person name="Lemons D."/>
            <person name="Li W."/>
            <person name="Lyons J.B."/>
            <person name="Morris A."/>
            <person name="Nichols S."/>
            <person name="Richter D.J."/>
            <person name="Salamov A."/>
            <person name="Bork P."/>
            <person name="Lim W.A."/>
            <person name="Manning G."/>
            <person name="Miller W.T."/>
            <person name="McGinnis W."/>
            <person name="Shapiro H."/>
            <person name="Tjian R."/>
            <person name="Grigoriev I.V."/>
            <person name="Rokhsar D."/>
        </authorList>
    </citation>
    <scope>NUCLEOTIDE SEQUENCE [LARGE SCALE GENOMIC DNA]</scope>
    <source>
        <strain evidence="11">MX1 / ATCC 50154</strain>
    </source>
</reference>
<keyword evidence="8" id="KW-0966">Cell projection</keyword>
<evidence type="ECO:0000256" key="5">
    <source>
        <dbReference type="ARBA" id="ARBA00022737"/>
    </source>
</evidence>
<evidence type="ECO:0008006" key="12">
    <source>
        <dbReference type="Google" id="ProtNLM"/>
    </source>
</evidence>
<keyword evidence="6 9" id="KW-0175">Coiled coil</keyword>
<dbReference type="SUPFAM" id="SSF69322">
    <property type="entry name" value="Tricorn protease domain 2"/>
    <property type="match status" value="1"/>
</dbReference>
<evidence type="ECO:0000256" key="1">
    <source>
        <dbReference type="ARBA" id="ARBA00004138"/>
    </source>
</evidence>
<dbReference type="RefSeq" id="XP_001748215.1">
    <property type="nucleotide sequence ID" value="XM_001748163.1"/>
</dbReference>
<evidence type="ECO:0000256" key="4">
    <source>
        <dbReference type="ARBA" id="ARBA00022574"/>
    </source>
</evidence>
<feature type="coiled-coil region" evidence="9">
    <location>
        <begin position="1082"/>
        <end position="1127"/>
    </location>
</feature>
<feature type="coiled-coil region" evidence="9">
    <location>
        <begin position="1452"/>
        <end position="1486"/>
    </location>
</feature>
<keyword evidence="5" id="KW-0677">Repeat</keyword>
<gene>
    <name evidence="10" type="ORF">MONBRDRAFT_27807</name>
</gene>
<protein>
    <recommendedName>
        <fullName evidence="12">Cilia- and flagella-associated protein 43</fullName>
    </recommendedName>
</protein>
<proteinExistence type="predicted"/>
<evidence type="ECO:0000256" key="2">
    <source>
        <dbReference type="ARBA" id="ARBA00004245"/>
    </source>
</evidence>
<dbReference type="PANTHER" id="PTHR14885:SF1">
    <property type="entry name" value="CILIA- AND FLAGELLA-ASSOCIATED PROTEIN 43"/>
    <property type="match status" value="1"/>
</dbReference>
<dbReference type="EMBL" id="CH991562">
    <property type="protein sequence ID" value="EDQ86976.1"/>
    <property type="molecule type" value="Genomic_DNA"/>
</dbReference>
<keyword evidence="3" id="KW-0963">Cytoplasm</keyword>
<keyword evidence="7" id="KW-0206">Cytoskeleton</keyword>
<dbReference type="Gene3D" id="2.130.10.10">
    <property type="entry name" value="YVTN repeat-like/Quinoprotein amine dehydrogenase"/>
    <property type="match status" value="1"/>
</dbReference>
<dbReference type="InterPro" id="IPR015943">
    <property type="entry name" value="WD40/YVTN_repeat-like_dom_sf"/>
</dbReference>
<dbReference type="eggNOG" id="ENOG502QQ39">
    <property type="taxonomic scope" value="Eukaryota"/>
</dbReference>
<name>A9V6D5_MONBE</name>
<sequence>MAAAVQHVVHGSVALLPAAPSQAADRLLYSGIDALWQYDLHSKSAAPLIRGPEPTTLFAVADKGNTIALIPDRPKPPIILANTAGEPVQQLVREERDFAGYAALALSTHGTFVLTVDTVRRRIKTPDEAVITIWDTRSSEVVSQTILHHVAHPTIYMRPTAQVSDADKPSDPEESLANLEWLLVADNKALYGHVEQCRDLAVIVHDTIDLKIAPRARRGTSFVRRNSLEEALDLERDLLDSPAVSIRDVTWCGDALLAGCREGELIELDLATLQPRILLNASVNGPGSADTLLWRQDLSLLYVAGSAGKLRTYVVTAASDIQLVQTYSLNHAITQLTRLNNGQTLLADRNYLALWSTDMKTPETLLAGLPERAFAVTAVAALTDADKPSQTLAVTVGALGDLAMYQADTGNFLALERLDTDEITCVAASPASPWLVLGARDGPKTQNAVGAPAFAALVCSDDTSSKLPLAYSTSPLRQTATADVALSLTMPEEHLVGFSMTRLACRRRDDSLNIAVTLQRAADEKVPDNEANLSNDALLRITVPIDIHQLRHMRHKSTNPQINLNDAEPFLCSIPASSHLVWDRRSPGPILVSSAPARLTVLQAAPSIPTSGAAAPALFQWTEFQPSDITRTIDLPQTLRAVHVSSNGAVAACVLGRTLTMVPLDGTTPTVDWPLPEPAYYLEPTSVHVAFLEHTDRLAVLTRTGGLALFAANLNATLPPLDGAATARAWDTARQAKPLSADAKQSLRGPSTSGASTALTQATATILDPDSLTEGQKAIVHRLDALRGKLRELIAANVKKPDDERLGKAEFVVNRTEQDRLQREKELAIAELRAHIELEMLREQFLRNNLKKACWDTMETKGQVVVDFEGDVEVRNFPLPYVSREEAARLERVQSIRRIERAAGFSERLFDEADNDSLLYRPLELDCTHRRRNQTVLLQDAIRQAKLSFNKRFTDTVDAKRADVAKIEAINKKIVKICEELQSEPPLYHPPTFPHENPEHVLAVRDEEVQVPRVLTAEQRAALEEQERLEAERRRKAAENDAHDRGVYDMMFGRLESREEESVWEDLPKPAFMSEVPKSQWDDEQKKTVQAYEAAVKELMEKRDKRRQLLQAELRALQEQVEATRLAFNERVRVLFGERIASEQLVTCHELAVLKLSQALHVEREMRHRQLELVQELNEAKAVQARCARQVTSATNMVADVQLEYDAMVTEDKQLDKSFKTRRDFNGAEAFLDILYRLYRRRPKKYGLGVPVPPLVREHDCPEGLEDAMWRRLVHLREQKIASEHKVHLKAQDLAVAKQFLARREVEEREAANRVDMAISEQRSLHNDLLELSLDLPLLVTVQQGQVEVVHEDDFDPNYDDAVLVHRAFVDDLNDQTRQLAQAKIAHTRKKIESGKGLRLLEWQSEHMDLELEYIEDVSRQTQLFKVKKNSGHKTDPVKEAEHLEKVRKAREDHYEHVLADKQKQLKRLQKQLGKRVRENEQLDQQIRGMANTVAERAQVRQVQAQVVGDGGAEQRLRGVQHRRKLVELVQSQAEEMALLRREVERLRLKSFPAFGPSSGATSRR</sequence>
<comment type="subcellular location">
    <subcellularLocation>
        <location evidence="1">Cell projection</location>
        <location evidence="1">Cilium</location>
    </subcellularLocation>
    <subcellularLocation>
        <location evidence="2">Cytoplasm</location>
        <location evidence="2">Cytoskeleton</location>
    </subcellularLocation>
</comment>
<evidence type="ECO:0000256" key="6">
    <source>
        <dbReference type="ARBA" id="ARBA00023054"/>
    </source>
</evidence>
<evidence type="ECO:0000313" key="10">
    <source>
        <dbReference type="EMBL" id="EDQ86976.1"/>
    </source>
</evidence>
<dbReference type="GO" id="GO:0060271">
    <property type="term" value="P:cilium assembly"/>
    <property type="evidence" value="ECO:0000318"/>
    <property type="project" value="GO_Central"/>
</dbReference>
<dbReference type="InParanoid" id="A9V6D5"/>
<dbReference type="KEGG" id="mbr:MONBRDRAFT_27807"/>
<keyword evidence="4" id="KW-0853">WD repeat</keyword>
<accession>A9V6D5</accession>
<dbReference type="GO" id="GO:0005930">
    <property type="term" value="C:axoneme"/>
    <property type="evidence" value="ECO:0000318"/>
    <property type="project" value="GO_Central"/>
</dbReference>
<dbReference type="Pfam" id="PF25828">
    <property type="entry name" value="CC_Cfap43"/>
    <property type="match status" value="3"/>
</dbReference>
<feature type="coiled-coil region" evidence="9">
    <location>
        <begin position="1523"/>
        <end position="1550"/>
    </location>
</feature>
<evidence type="ECO:0000256" key="8">
    <source>
        <dbReference type="ARBA" id="ARBA00023273"/>
    </source>
</evidence>
<dbReference type="STRING" id="81824.A9V6D5"/>
<keyword evidence="11" id="KW-1185">Reference proteome</keyword>
<organism evidence="10 11">
    <name type="scientific">Monosiga brevicollis</name>
    <name type="common">Choanoflagellate</name>
    <dbReference type="NCBI Taxonomy" id="81824"/>
    <lineage>
        <taxon>Eukaryota</taxon>
        <taxon>Choanoflagellata</taxon>
        <taxon>Craspedida</taxon>
        <taxon>Salpingoecidae</taxon>
        <taxon>Monosiga</taxon>
    </lineage>
</organism>
<evidence type="ECO:0000256" key="9">
    <source>
        <dbReference type="SAM" id="Coils"/>
    </source>
</evidence>
<evidence type="ECO:0000256" key="3">
    <source>
        <dbReference type="ARBA" id="ARBA00022490"/>
    </source>
</evidence>
<dbReference type="GeneID" id="5893524"/>
<dbReference type="OMA" id="YSKEHAC"/>
<evidence type="ECO:0000256" key="7">
    <source>
        <dbReference type="ARBA" id="ARBA00023212"/>
    </source>
</evidence>
<feature type="coiled-coil region" evidence="9">
    <location>
        <begin position="1014"/>
        <end position="1041"/>
    </location>
</feature>